<protein>
    <submittedName>
        <fullName evidence="1">Uncharacterized protein</fullName>
    </submittedName>
</protein>
<dbReference type="EMBL" id="JAUYZG010000020">
    <property type="protein sequence ID" value="KAK2876283.1"/>
    <property type="molecule type" value="Genomic_DNA"/>
</dbReference>
<sequence length="116" mass="12536">MLTSNKDSSIYHSNNSYIDFTDDDNASSVALMTRAPPVLREHWLSLCVKGGIRSPLAPGETLLRRPNPPKQAEKLVNAAAVADTQTLAISERSLSLSLSLSVPGLVAVIRALWKPL</sequence>
<evidence type="ECO:0000313" key="2">
    <source>
        <dbReference type="Proteomes" id="UP001187343"/>
    </source>
</evidence>
<proteinExistence type="predicted"/>
<dbReference type="Proteomes" id="UP001187343">
    <property type="component" value="Unassembled WGS sequence"/>
</dbReference>
<comment type="caution">
    <text evidence="1">The sequence shown here is derived from an EMBL/GenBank/DDBJ whole genome shotgun (WGS) entry which is preliminary data.</text>
</comment>
<keyword evidence="2" id="KW-1185">Reference proteome</keyword>
<evidence type="ECO:0000313" key="1">
    <source>
        <dbReference type="EMBL" id="KAK2876283.1"/>
    </source>
</evidence>
<organism evidence="1 2">
    <name type="scientific">Cirrhinus molitorella</name>
    <name type="common">mud carp</name>
    <dbReference type="NCBI Taxonomy" id="172907"/>
    <lineage>
        <taxon>Eukaryota</taxon>
        <taxon>Metazoa</taxon>
        <taxon>Chordata</taxon>
        <taxon>Craniata</taxon>
        <taxon>Vertebrata</taxon>
        <taxon>Euteleostomi</taxon>
        <taxon>Actinopterygii</taxon>
        <taxon>Neopterygii</taxon>
        <taxon>Teleostei</taxon>
        <taxon>Ostariophysi</taxon>
        <taxon>Cypriniformes</taxon>
        <taxon>Cyprinidae</taxon>
        <taxon>Labeoninae</taxon>
        <taxon>Labeonini</taxon>
        <taxon>Cirrhinus</taxon>
    </lineage>
</organism>
<reference evidence="1" key="1">
    <citation type="submission" date="2023-08" db="EMBL/GenBank/DDBJ databases">
        <title>Chromosome-level Genome Assembly of mud carp (Cirrhinus molitorella).</title>
        <authorList>
            <person name="Liu H."/>
        </authorList>
    </citation>
    <scope>NUCLEOTIDE SEQUENCE</scope>
    <source>
        <strain evidence="1">Prfri</strain>
        <tissue evidence="1">Muscle</tissue>
    </source>
</reference>
<accession>A0AA88PBR2</accession>
<name>A0AA88PBR2_9TELE</name>
<gene>
    <name evidence="1" type="ORF">Q8A67_020379</name>
</gene>
<dbReference type="AlphaFoldDB" id="A0AA88PBR2"/>